<comment type="similarity">
    <text evidence="1">Belongs to the class-A beta-lactamase family.</text>
</comment>
<dbReference type="InterPro" id="IPR001466">
    <property type="entry name" value="Beta-lactam-related"/>
</dbReference>
<reference evidence="4" key="1">
    <citation type="journal article" date="2021" name="Nat. Commun.">
        <title>Genetic determinants of endophytism in the Arabidopsis root mycobiome.</title>
        <authorList>
            <person name="Mesny F."/>
            <person name="Miyauchi S."/>
            <person name="Thiergart T."/>
            <person name="Pickel B."/>
            <person name="Atanasova L."/>
            <person name="Karlsson M."/>
            <person name="Huettel B."/>
            <person name="Barry K.W."/>
            <person name="Haridas S."/>
            <person name="Chen C."/>
            <person name="Bauer D."/>
            <person name="Andreopoulos W."/>
            <person name="Pangilinan J."/>
            <person name="LaButti K."/>
            <person name="Riley R."/>
            <person name="Lipzen A."/>
            <person name="Clum A."/>
            <person name="Drula E."/>
            <person name="Henrissat B."/>
            <person name="Kohler A."/>
            <person name="Grigoriev I.V."/>
            <person name="Martin F.M."/>
            <person name="Hacquard S."/>
        </authorList>
    </citation>
    <scope>NUCLEOTIDE SEQUENCE</scope>
    <source>
        <strain evidence="4">MPI-CAGE-AT-0021</strain>
    </source>
</reference>
<dbReference type="EMBL" id="JAGMUU010000002">
    <property type="protein sequence ID" value="KAH7159440.1"/>
    <property type="molecule type" value="Genomic_DNA"/>
</dbReference>
<feature type="domain" description="Beta-lactamase-related" evidence="3">
    <location>
        <begin position="34"/>
        <end position="100"/>
    </location>
</feature>
<accession>A0A9P9FE45</accession>
<dbReference type="AlphaFoldDB" id="A0A9P9FE45"/>
<evidence type="ECO:0000256" key="2">
    <source>
        <dbReference type="ARBA" id="ARBA00022801"/>
    </source>
</evidence>
<comment type="caution">
    <text evidence="4">The sequence shown here is derived from an EMBL/GenBank/DDBJ whole genome shotgun (WGS) entry which is preliminary data.</text>
</comment>
<dbReference type="InterPro" id="IPR012338">
    <property type="entry name" value="Beta-lactam/transpept-like"/>
</dbReference>
<dbReference type="Proteomes" id="UP000717696">
    <property type="component" value="Unassembled WGS sequence"/>
</dbReference>
<dbReference type="PANTHER" id="PTHR43283">
    <property type="entry name" value="BETA-LACTAMASE-RELATED"/>
    <property type="match status" value="1"/>
</dbReference>
<dbReference type="PANTHER" id="PTHR43283:SF17">
    <property type="entry name" value="(LOVD), PUTATIVE (AFU_ORTHOLOGUE AFUA_5G00920)-RELATED"/>
    <property type="match status" value="1"/>
</dbReference>
<keyword evidence="2" id="KW-0378">Hydrolase</keyword>
<organism evidence="4 5">
    <name type="scientific">Dactylonectria estremocensis</name>
    <dbReference type="NCBI Taxonomy" id="1079267"/>
    <lineage>
        <taxon>Eukaryota</taxon>
        <taxon>Fungi</taxon>
        <taxon>Dikarya</taxon>
        <taxon>Ascomycota</taxon>
        <taxon>Pezizomycotina</taxon>
        <taxon>Sordariomycetes</taxon>
        <taxon>Hypocreomycetidae</taxon>
        <taxon>Hypocreales</taxon>
        <taxon>Nectriaceae</taxon>
        <taxon>Dactylonectria</taxon>
    </lineage>
</organism>
<proteinExistence type="inferred from homology"/>
<protein>
    <submittedName>
        <fullName evidence="4">Beta-lactamase/transpeptidase-like protein</fullName>
    </submittedName>
</protein>
<name>A0A9P9FE45_9HYPO</name>
<dbReference type="SUPFAM" id="SSF56601">
    <property type="entry name" value="beta-lactamase/transpeptidase-like"/>
    <property type="match status" value="1"/>
</dbReference>
<dbReference type="Pfam" id="PF00144">
    <property type="entry name" value="Beta-lactamase"/>
    <property type="match status" value="1"/>
</dbReference>
<evidence type="ECO:0000256" key="1">
    <source>
        <dbReference type="ARBA" id="ARBA00009009"/>
    </source>
</evidence>
<dbReference type="GO" id="GO:0016787">
    <property type="term" value="F:hydrolase activity"/>
    <property type="evidence" value="ECO:0007669"/>
    <property type="project" value="UniProtKB-KW"/>
</dbReference>
<dbReference type="OrthoDB" id="428260at2759"/>
<dbReference type="InterPro" id="IPR050789">
    <property type="entry name" value="Diverse_Enzym_Activities"/>
</dbReference>
<evidence type="ECO:0000313" key="5">
    <source>
        <dbReference type="Proteomes" id="UP000717696"/>
    </source>
</evidence>
<gene>
    <name evidence="4" type="ORF">B0J13DRAFT_642744</name>
</gene>
<sequence>MMKDRKLDGRHSRRNPISRYVTSFVDDTIDVQATDSVHWIASATKLVTTIAVIQCVEKDLLHLDEDIATILPEWKKPRVLVGFNEQKLPQFQHAKRAITLSWAGLMVENVNKDMKLGEFMKKYIFELLSIYDIIFYLDQRDDLRPRVVRFLERSGSDLKQIKSFYPGPISVDLGGGGLYAYVPELLKLMGVFSMVTS</sequence>
<evidence type="ECO:0000259" key="3">
    <source>
        <dbReference type="Pfam" id="PF00144"/>
    </source>
</evidence>
<dbReference type="Gene3D" id="3.40.710.10">
    <property type="entry name" value="DD-peptidase/beta-lactamase superfamily"/>
    <property type="match status" value="2"/>
</dbReference>
<evidence type="ECO:0000313" key="4">
    <source>
        <dbReference type="EMBL" id="KAH7159440.1"/>
    </source>
</evidence>
<keyword evidence="5" id="KW-1185">Reference proteome</keyword>